<dbReference type="EMBL" id="AP022567">
    <property type="protein sequence ID" value="BBX33609.1"/>
    <property type="molecule type" value="Genomic_DNA"/>
</dbReference>
<evidence type="ECO:0000313" key="3">
    <source>
        <dbReference type="Proteomes" id="UP000465622"/>
    </source>
</evidence>
<evidence type="ECO:0000259" key="1">
    <source>
        <dbReference type="Pfam" id="PF12728"/>
    </source>
</evidence>
<organism evidence="2 3">
    <name type="scientific">Mycolicibacterium mageritense</name>
    <name type="common">Mycobacterium mageritense</name>
    <dbReference type="NCBI Taxonomy" id="53462"/>
    <lineage>
        <taxon>Bacteria</taxon>
        <taxon>Bacillati</taxon>
        <taxon>Actinomycetota</taxon>
        <taxon>Actinomycetes</taxon>
        <taxon>Mycobacteriales</taxon>
        <taxon>Mycobacteriaceae</taxon>
        <taxon>Mycolicibacterium</taxon>
    </lineage>
</organism>
<dbReference type="Proteomes" id="UP000465622">
    <property type="component" value="Chromosome"/>
</dbReference>
<dbReference type="InterPro" id="IPR036388">
    <property type="entry name" value="WH-like_DNA-bd_sf"/>
</dbReference>
<feature type="domain" description="Helix-turn-helix" evidence="1">
    <location>
        <begin position="6"/>
        <end position="54"/>
    </location>
</feature>
<gene>
    <name evidence="2" type="ORF">MMAGJ_28910</name>
</gene>
<sequence length="75" mass="8351">MTTDLITTKDVADMAGVTERTVQQWRARGTGPTFTRIGATYVVYDRSEVERWIADVYTVGVESRAGRKPKSRGGK</sequence>
<evidence type="ECO:0000313" key="2">
    <source>
        <dbReference type="EMBL" id="BBX33609.1"/>
    </source>
</evidence>
<dbReference type="SUPFAM" id="SSF46955">
    <property type="entry name" value="Putative DNA-binding domain"/>
    <property type="match status" value="1"/>
</dbReference>
<protein>
    <recommendedName>
        <fullName evidence="1">Helix-turn-helix domain-containing protein</fullName>
    </recommendedName>
</protein>
<dbReference type="RefSeq" id="WP_036431300.1">
    <property type="nucleotide sequence ID" value="NZ_AP022567.1"/>
</dbReference>
<dbReference type="InterPro" id="IPR009061">
    <property type="entry name" value="DNA-bd_dom_put_sf"/>
</dbReference>
<accession>A0ABM7HSS2</accession>
<dbReference type="Gene3D" id="1.10.10.10">
    <property type="entry name" value="Winged helix-like DNA-binding domain superfamily/Winged helix DNA-binding domain"/>
    <property type="match status" value="1"/>
</dbReference>
<keyword evidence="3" id="KW-1185">Reference proteome</keyword>
<proteinExistence type="predicted"/>
<dbReference type="Pfam" id="PF12728">
    <property type="entry name" value="HTH_17"/>
    <property type="match status" value="1"/>
</dbReference>
<reference evidence="2 3" key="1">
    <citation type="journal article" date="2019" name="Emerg. Microbes Infect.">
        <title>Comprehensive subspecies identification of 175 nontuberculous mycobacteria species based on 7547 genomic profiles.</title>
        <authorList>
            <person name="Matsumoto Y."/>
            <person name="Kinjo T."/>
            <person name="Motooka D."/>
            <person name="Nabeya D."/>
            <person name="Jung N."/>
            <person name="Uechi K."/>
            <person name="Horii T."/>
            <person name="Iida T."/>
            <person name="Fujita J."/>
            <person name="Nakamura S."/>
        </authorList>
    </citation>
    <scope>NUCLEOTIDE SEQUENCE [LARGE SCALE GENOMIC DNA]</scope>
    <source>
        <strain evidence="2 3">JCM 12375</strain>
    </source>
</reference>
<name>A0ABM7HSS2_MYCME</name>
<dbReference type="InterPro" id="IPR041657">
    <property type="entry name" value="HTH_17"/>
</dbReference>